<dbReference type="GO" id="GO:0006351">
    <property type="term" value="P:DNA-templated transcription"/>
    <property type="evidence" value="ECO:0007669"/>
    <property type="project" value="InterPro"/>
</dbReference>
<keyword evidence="3" id="KW-0808">Transferase</keyword>
<evidence type="ECO:0000256" key="3">
    <source>
        <dbReference type="ARBA" id="ARBA00022679"/>
    </source>
</evidence>
<dbReference type="InterPro" id="IPR007081">
    <property type="entry name" value="RNA_pol_Rpb1_5"/>
</dbReference>
<evidence type="ECO:0000256" key="4">
    <source>
        <dbReference type="ARBA" id="ARBA00022695"/>
    </source>
</evidence>
<evidence type="ECO:0000256" key="1">
    <source>
        <dbReference type="ARBA" id="ARBA00012418"/>
    </source>
</evidence>
<feature type="non-terminal residue" evidence="8">
    <location>
        <position position="1"/>
    </location>
</feature>
<dbReference type="PANTHER" id="PTHR19376:SF32">
    <property type="entry name" value="DNA-DIRECTED RNA POLYMERASE III SUBUNIT RPC1"/>
    <property type="match status" value="1"/>
</dbReference>
<dbReference type="EMBL" id="MK072502">
    <property type="protein sequence ID" value="AYV86365.1"/>
    <property type="molecule type" value="Genomic_DNA"/>
</dbReference>
<evidence type="ECO:0000256" key="2">
    <source>
        <dbReference type="ARBA" id="ARBA00022478"/>
    </source>
</evidence>
<accession>A0A3G5AGM3</accession>
<dbReference type="Pfam" id="PF04998">
    <property type="entry name" value="RNA_pol_Rpb1_5"/>
    <property type="match status" value="1"/>
</dbReference>
<proteinExistence type="predicted"/>
<dbReference type="InterPro" id="IPR045867">
    <property type="entry name" value="DNA-dir_RpoC_beta_prime"/>
</dbReference>
<keyword evidence="2 8" id="KW-0240">DNA-directed RNA polymerase</keyword>
<reference evidence="8" key="1">
    <citation type="submission" date="2018-10" db="EMBL/GenBank/DDBJ databases">
        <title>Hidden diversity of soil giant viruses.</title>
        <authorList>
            <person name="Schulz F."/>
            <person name="Alteio L."/>
            <person name="Goudeau D."/>
            <person name="Ryan E.M."/>
            <person name="Malmstrom R.R."/>
            <person name="Blanchard J."/>
            <person name="Woyke T."/>
        </authorList>
    </citation>
    <scope>NUCLEOTIDE SEQUENCE</scope>
    <source>
        <strain evidence="8">SMV1</strain>
    </source>
</reference>
<sequence length="419" mass="45191">KGIPGITHLLPVSETIISIIRKEVLLDDTQWYLQLNDARSSLSGITRKELTVLLSKVNITVNSEDKYGLYVTNQEKIKPSKLIEKVLKDEAKIIESESKKESGGIVSPRATSQLQVTPYSQVNYARCMGRNYMSVMLRGDVDTTLTTSNNIHDIARTLGVEAAYNLICQELQEIIKNVGSYVNPRHVKLVTDSMCGGGYPTGNNYQGYIKKNPGTFANAVLERASMTLVNGARVGKIEGMNISSSIALGSLIPVGTGSVGITINQELLDKYEAEMKRRSTTRSVLVSDEQVQGMKDGVNAAIDQQSAAAVMDDSLDAPKTAYVFAGSNQYTNESVMEAPAGPLSGPLTSKASILSREPIRNGISHMVKDDVKNPVSGVSVPLTAAISNGAQVSLNSGGQPIKMFITKAIDPLSEFAKFK</sequence>
<evidence type="ECO:0000313" key="8">
    <source>
        <dbReference type="EMBL" id="AYV86365.1"/>
    </source>
</evidence>
<evidence type="ECO:0000259" key="7">
    <source>
        <dbReference type="Pfam" id="PF04998"/>
    </source>
</evidence>
<evidence type="ECO:0000256" key="5">
    <source>
        <dbReference type="ARBA" id="ARBA00023163"/>
    </source>
</evidence>
<dbReference type="GO" id="GO:0000428">
    <property type="term" value="C:DNA-directed RNA polymerase complex"/>
    <property type="evidence" value="ECO:0007669"/>
    <property type="project" value="UniProtKB-KW"/>
</dbReference>
<gene>
    <name evidence="8" type="ORF">Solumvirus5_32</name>
</gene>
<keyword evidence="4" id="KW-0548">Nucleotidyltransferase</keyword>
<dbReference type="EC" id="2.7.7.6" evidence="1"/>
<dbReference type="GO" id="GO:0003899">
    <property type="term" value="F:DNA-directed RNA polymerase activity"/>
    <property type="evidence" value="ECO:0007669"/>
    <property type="project" value="UniProtKB-EC"/>
</dbReference>
<dbReference type="SUPFAM" id="SSF64484">
    <property type="entry name" value="beta and beta-prime subunits of DNA dependent RNA-polymerase"/>
    <property type="match status" value="1"/>
</dbReference>
<dbReference type="GO" id="GO:0003677">
    <property type="term" value="F:DNA binding"/>
    <property type="evidence" value="ECO:0007669"/>
    <property type="project" value="InterPro"/>
</dbReference>
<dbReference type="PANTHER" id="PTHR19376">
    <property type="entry name" value="DNA-DIRECTED RNA POLYMERASE"/>
    <property type="match status" value="1"/>
</dbReference>
<feature type="domain" description="RNA polymerase Rpb1" evidence="7">
    <location>
        <begin position="103"/>
        <end position="213"/>
    </location>
</feature>
<keyword evidence="5" id="KW-0804">Transcription</keyword>
<protein>
    <recommendedName>
        <fullName evidence="1">DNA-directed RNA polymerase</fullName>
        <ecNumber evidence="1">2.7.7.6</ecNumber>
    </recommendedName>
</protein>
<organism evidence="8">
    <name type="scientific">Solumvirus sp</name>
    <dbReference type="NCBI Taxonomy" id="2487773"/>
    <lineage>
        <taxon>Viruses</taxon>
        <taxon>Pithoviruses</taxon>
    </lineage>
</organism>
<name>A0A3G5AGM3_9VIRU</name>
<comment type="catalytic activity">
    <reaction evidence="6">
        <text>RNA(n) + a ribonucleoside 5'-triphosphate = RNA(n+1) + diphosphate</text>
        <dbReference type="Rhea" id="RHEA:21248"/>
        <dbReference type="Rhea" id="RHEA-COMP:14527"/>
        <dbReference type="Rhea" id="RHEA-COMP:17342"/>
        <dbReference type="ChEBI" id="CHEBI:33019"/>
        <dbReference type="ChEBI" id="CHEBI:61557"/>
        <dbReference type="ChEBI" id="CHEBI:140395"/>
        <dbReference type="EC" id="2.7.7.6"/>
    </reaction>
</comment>
<evidence type="ECO:0000256" key="6">
    <source>
        <dbReference type="ARBA" id="ARBA00048552"/>
    </source>
</evidence>